<dbReference type="PROSITE" id="PS51340">
    <property type="entry name" value="MOSC"/>
    <property type="match status" value="1"/>
</dbReference>
<dbReference type="Pfam" id="PF03473">
    <property type="entry name" value="MOSC"/>
    <property type="match status" value="1"/>
</dbReference>
<dbReference type="AlphaFoldDB" id="A0A7G9QSH7"/>
<dbReference type="PANTHER" id="PTHR30212">
    <property type="entry name" value="PROTEIN YIIM"/>
    <property type="match status" value="1"/>
</dbReference>
<dbReference type="GO" id="GO:0030151">
    <property type="term" value="F:molybdenum ion binding"/>
    <property type="evidence" value="ECO:0007669"/>
    <property type="project" value="InterPro"/>
</dbReference>
<name>A0A7G9QSH7_9GAMM</name>
<evidence type="ECO:0000313" key="3">
    <source>
        <dbReference type="Proteomes" id="UP000515977"/>
    </source>
</evidence>
<dbReference type="GO" id="GO:0003824">
    <property type="term" value="F:catalytic activity"/>
    <property type="evidence" value="ECO:0007669"/>
    <property type="project" value="InterPro"/>
</dbReference>
<evidence type="ECO:0000313" key="2">
    <source>
        <dbReference type="EMBL" id="QNN46302.1"/>
    </source>
</evidence>
<keyword evidence="3" id="KW-1185">Reference proteome</keyword>
<dbReference type="InterPro" id="IPR011037">
    <property type="entry name" value="Pyrv_Knase-like_insert_dom_sf"/>
</dbReference>
<dbReference type="Gene3D" id="2.40.33.20">
    <property type="entry name" value="PK beta-barrel domain-like"/>
    <property type="match status" value="1"/>
</dbReference>
<sequence>MSSTPAVRVDALLAGKARAYTRPGTLSGIDKRPLAGEVRIGELGIAGDEQGDPRVHGGPDKAVHHYAFDHYAAWRDDLGALPLLQTPGAFGENISTQGLTEADVCLGDRFALGDALLEISQGRQPCWKLNDRFDVPDMARRVQATGRTGWYYRVLRPGSARAGDALALAERPYPGWTLQRLAALLYGRTLDPALLEPALRLPLVPSWRKLIERRLQQGAVEDWSRRIDGPASD</sequence>
<feature type="domain" description="MOSC" evidence="1">
    <location>
        <begin position="32"/>
        <end position="169"/>
    </location>
</feature>
<dbReference type="GO" id="GO:0030170">
    <property type="term" value="F:pyridoxal phosphate binding"/>
    <property type="evidence" value="ECO:0007669"/>
    <property type="project" value="InterPro"/>
</dbReference>
<evidence type="ECO:0000259" key="1">
    <source>
        <dbReference type="PROSITE" id="PS51340"/>
    </source>
</evidence>
<dbReference type="Pfam" id="PF03475">
    <property type="entry name" value="YiiM_3-alpha"/>
    <property type="match status" value="1"/>
</dbReference>
<dbReference type="InterPro" id="IPR005302">
    <property type="entry name" value="MoCF_Sase_C"/>
</dbReference>
<dbReference type="KEGG" id="tbv:H9L17_14185"/>
<dbReference type="InterPro" id="IPR052353">
    <property type="entry name" value="Benzoxazolinone_Detox_Enz"/>
</dbReference>
<protein>
    <submittedName>
        <fullName evidence="2">MOSC domain-containing protein</fullName>
    </submittedName>
</protein>
<organism evidence="2 3">
    <name type="scientific">Thermomonas brevis</name>
    <dbReference type="NCBI Taxonomy" id="215691"/>
    <lineage>
        <taxon>Bacteria</taxon>
        <taxon>Pseudomonadati</taxon>
        <taxon>Pseudomonadota</taxon>
        <taxon>Gammaproteobacteria</taxon>
        <taxon>Lysobacterales</taxon>
        <taxon>Lysobacteraceae</taxon>
        <taxon>Thermomonas</taxon>
    </lineage>
</organism>
<dbReference type="Proteomes" id="UP000515977">
    <property type="component" value="Chromosome"/>
</dbReference>
<reference evidence="2 3" key="1">
    <citation type="submission" date="2020-08" db="EMBL/GenBank/DDBJ databases">
        <title>Genome sequence of Thermomonas brevis KACC 16975T.</title>
        <authorList>
            <person name="Hyun D.-W."/>
            <person name="Bae J.-W."/>
        </authorList>
    </citation>
    <scope>NUCLEOTIDE SEQUENCE [LARGE SCALE GENOMIC DNA]</scope>
    <source>
        <strain evidence="2 3">KACC 16975</strain>
    </source>
</reference>
<dbReference type="RefSeq" id="WP_187570065.1">
    <property type="nucleotide sequence ID" value="NZ_CP060711.1"/>
</dbReference>
<dbReference type="InterPro" id="IPR005163">
    <property type="entry name" value="Tri_helical_YiiM-like"/>
</dbReference>
<accession>A0A7G9QSH7</accession>
<proteinExistence type="predicted"/>
<dbReference type="PANTHER" id="PTHR30212:SF2">
    <property type="entry name" value="PROTEIN YIIM"/>
    <property type="match status" value="1"/>
</dbReference>
<dbReference type="SUPFAM" id="SSF50800">
    <property type="entry name" value="PK beta-barrel domain-like"/>
    <property type="match status" value="1"/>
</dbReference>
<dbReference type="EMBL" id="CP060711">
    <property type="protein sequence ID" value="QNN46302.1"/>
    <property type="molecule type" value="Genomic_DNA"/>
</dbReference>
<gene>
    <name evidence="2" type="ORF">H9L17_14185</name>
</gene>